<evidence type="ECO:0000313" key="2">
    <source>
        <dbReference type="EMBL" id="KAG5470746.1"/>
    </source>
</evidence>
<dbReference type="Proteomes" id="UP000673552">
    <property type="component" value="Chromosome 32"/>
</dbReference>
<gene>
    <name evidence="2" type="ORF">LSCM1_01995</name>
</gene>
<dbReference type="RefSeq" id="XP_067176139.1">
    <property type="nucleotide sequence ID" value="XM_067319590.1"/>
</dbReference>
<dbReference type="OrthoDB" id="261590at2759"/>
<accession>A0A836G9L7</accession>
<organism evidence="2 3">
    <name type="scientific">Leishmania martiniquensis</name>
    <dbReference type="NCBI Taxonomy" id="1580590"/>
    <lineage>
        <taxon>Eukaryota</taxon>
        <taxon>Discoba</taxon>
        <taxon>Euglenozoa</taxon>
        <taxon>Kinetoplastea</taxon>
        <taxon>Metakinetoplastina</taxon>
        <taxon>Trypanosomatida</taxon>
        <taxon>Trypanosomatidae</taxon>
        <taxon>Leishmaniinae</taxon>
        <taxon>Leishmania</taxon>
    </lineage>
</organism>
<keyword evidence="1" id="KW-0812">Transmembrane</keyword>
<dbReference type="AlphaFoldDB" id="A0A836G9L7"/>
<keyword evidence="1" id="KW-0472">Membrane</keyword>
<dbReference type="GeneID" id="92512102"/>
<comment type="caution">
    <text evidence="2">The sequence shown here is derived from an EMBL/GenBank/DDBJ whole genome shotgun (WGS) entry which is preliminary data.</text>
</comment>
<feature type="transmembrane region" description="Helical" evidence="1">
    <location>
        <begin position="36"/>
        <end position="58"/>
    </location>
</feature>
<evidence type="ECO:0000313" key="3">
    <source>
        <dbReference type="Proteomes" id="UP000673552"/>
    </source>
</evidence>
<keyword evidence="1" id="KW-1133">Transmembrane helix</keyword>
<dbReference type="EMBL" id="JAFEUZ010000032">
    <property type="protein sequence ID" value="KAG5470746.1"/>
    <property type="molecule type" value="Genomic_DNA"/>
</dbReference>
<keyword evidence="3" id="KW-1185">Reference proteome</keyword>
<sequence length="114" mass="13380">MGLRMLRDFMRVQRWERSIVRREDHSDGVIVRGVRMIPWSGVAMLCFIMVFFGFDLGAGIKQTARQIREQKKDAQTALETQKLQARQWSMEQVRNFREGELPQPSWEKGGPRAK</sequence>
<proteinExistence type="predicted"/>
<dbReference type="KEGG" id="lmat:92512102"/>
<reference evidence="2 3" key="1">
    <citation type="submission" date="2021-03" db="EMBL/GenBank/DDBJ databases">
        <title>Leishmania (Mundinia) martiniquensis Genome sequencing and assembly.</title>
        <authorList>
            <person name="Almutairi H."/>
            <person name="Gatherer D."/>
        </authorList>
    </citation>
    <scope>NUCLEOTIDE SEQUENCE [LARGE SCALE GENOMIC DNA]</scope>
    <source>
        <strain evidence="2">LSCM1</strain>
    </source>
</reference>
<name>A0A836G9L7_9TRYP</name>
<protein>
    <submittedName>
        <fullName evidence="2">Uncharacterized protein</fullName>
    </submittedName>
</protein>
<evidence type="ECO:0000256" key="1">
    <source>
        <dbReference type="SAM" id="Phobius"/>
    </source>
</evidence>